<feature type="transmembrane region" description="Helical" evidence="2">
    <location>
        <begin position="29"/>
        <end position="54"/>
    </location>
</feature>
<evidence type="ECO:0000256" key="1">
    <source>
        <dbReference type="SAM" id="MobiDB-lite"/>
    </source>
</evidence>
<dbReference type="RefSeq" id="WP_145984756.1">
    <property type="nucleotide sequence ID" value="NZ_AP014705.1"/>
</dbReference>
<keyword evidence="2" id="KW-0472">Membrane</keyword>
<evidence type="ECO:0008006" key="5">
    <source>
        <dbReference type="Google" id="ProtNLM"/>
    </source>
</evidence>
<dbReference type="InterPro" id="IPR018895">
    <property type="entry name" value="DUF2474"/>
</dbReference>
<dbReference type="Proteomes" id="UP000061432">
    <property type="component" value="Plasmid pMaq22A_1p"/>
</dbReference>
<proteinExistence type="predicted"/>
<reference evidence="4" key="2">
    <citation type="submission" date="2015-01" db="EMBL/GenBank/DDBJ databases">
        <title>Complete genome sequence of Methylobacterium aquaticum strain 22A.</title>
        <authorList>
            <person name="Tani A."/>
            <person name="Ogura Y."/>
            <person name="Hayashi T."/>
        </authorList>
    </citation>
    <scope>NUCLEOTIDE SEQUENCE [LARGE SCALE GENOMIC DNA]</scope>
    <source>
        <strain evidence="4">MA-22A</strain>
        <plasmid evidence="4">Plasmid pMaq22A_1p DNA</plasmid>
    </source>
</reference>
<dbReference type="EMBL" id="AP014705">
    <property type="protein sequence ID" value="BAQ49561.1"/>
    <property type="molecule type" value="Genomic_DNA"/>
</dbReference>
<dbReference type="Pfam" id="PF10617">
    <property type="entry name" value="DUF2474"/>
    <property type="match status" value="1"/>
</dbReference>
<evidence type="ECO:0000313" key="3">
    <source>
        <dbReference type="EMBL" id="BAQ49561.1"/>
    </source>
</evidence>
<gene>
    <name evidence="3" type="ORF">Maq22A_1p36835</name>
</gene>
<evidence type="ECO:0000313" key="4">
    <source>
        <dbReference type="Proteomes" id="UP000061432"/>
    </source>
</evidence>
<geneLocation type="plasmid" evidence="4">
    <name>pMaq22A_1p DNA</name>
</geneLocation>
<feature type="compositionally biased region" description="Low complexity" evidence="1">
    <location>
        <begin position="1"/>
        <end position="11"/>
    </location>
</feature>
<sequence length="57" mass="6258">MRADPDTTTGGARDRTGRLPQGAPGLRRLGWFLLLWSLSVASLTAIALPLRWLLRSV</sequence>
<organism evidence="3 4">
    <name type="scientific">Methylobacterium aquaticum</name>
    <dbReference type="NCBI Taxonomy" id="270351"/>
    <lineage>
        <taxon>Bacteria</taxon>
        <taxon>Pseudomonadati</taxon>
        <taxon>Pseudomonadota</taxon>
        <taxon>Alphaproteobacteria</taxon>
        <taxon>Hyphomicrobiales</taxon>
        <taxon>Methylobacteriaceae</taxon>
        <taxon>Methylobacterium</taxon>
    </lineage>
</organism>
<reference evidence="3 4" key="1">
    <citation type="journal article" date="2015" name="Genome Announc.">
        <title>Complete Genome Sequence of Methylobacterium aquaticum Strain 22A, Isolated from Racomitrium japonicum Moss.</title>
        <authorList>
            <person name="Tani A."/>
            <person name="Ogura Y."/>
            <person name="Hayashi T."/>
            <person name="Kimbara K."/>
        </authorList>
    </citation>
    <scope>NUCLEOTIDE SEQUENCE [LARGE SCALE GENOMIC DNA]</scope>
    <source>
        <strain evidence="3 4">MA-22A</strain>
        <plasmid evidence="4">Plasmid pMaq22A_1p DNA</plasmid>
    </source>
</reference>
<keyword evidence="3" id="KW-0614">Plasmid</keyword>
<feature type="region of interest" description="Disordered" evidence="1">
    <location>
        <begin position="1"/>
        <end position="24"/>
    </location>
</feature>
<dbReference type="AlphaFoldDB" id="A0A0C6F9T6"/>
<keyword evidence="2" id="KW-1133">Transmembrane helix</keyword>
<accession>A0A0C6F9T6</accession>
<keyword evidence="2" id="KW-0812">Transmembrane</keyword>
<evidence type="ECO:0000256" key="2">
    <source>
        <dbReference type="SAM" id="Phobius"/>
    </source>
</evidence>
<dbReference type="PATRIC" id="fig|270351.10.peg.6643"/>
<dbReference type="KEGG" id="maqu:Maq22A_1p36835"/>
<name>A0A0C6F9T6_9HYPH</name>
<protein>
    <recommendedName>
        <fullName evidence="5">DUF2474 domain-containing protein</fullName>
    </recommendedName>
</protein>